<dbReference type="OrthoDB" id="9803233at2"/>
<proteinExistence type="predicted"/>
<dbReference type="PANTHER" id="PTHR43877:SF5">
    <property type="entry name" value="BLL8307 PROTEIN"/>
    <property type="match status" value="1"/>
</dbReference>
<evidence type="ECO:0000256" key="1">
    <source>
        <dbReference type="ARBA" id="ARBA00022679"/>
    </source>
</evidence>
<evidence type="ECO:0000313" key="5">
    <source>
        <dbReference type="Proteomes" id="UP000275456"/>
    </source>
</evidence>
<accession>A0A3N2AUE3</accession>
<dbReference type="RefSeq" id="WP_123697366.1">
    <property type="nucleotide sequence ID" value="NZ_RKHJ01000001.1"/>
</dbReference>
<dbReference type="PANTHER" id="PTHR43877">
    <property type="entry name" value="AMINOALKYLPHOSPHONATE N-ACETYLTRANSFERASE-RELATED-RELATED"/>
    <property type="match status" value="1"/>
</dbReference>
<dbReference type="EMBL" id="RKHJ01000001">
    <property type="protein sequence ID" value="ROR66372.1"/>
    <property type="molecule type" value="Genomic_DNA"/>
</dbReference>
<gene>
    <name evidence="4" type="ORF">EDD26_1754</name>
</gene>
<dbReference type="InterPro" id="IPR016181">
    <property type="entry name" value="Acyl_CoA_acyltransferase"/>
</dbReference>
<keyword evidence="5" id="KW-1185">Reference proteome</keyword>
<dbReference type="Pfam" id="PF00583">
    <property type="entry name" value="Acetyltransf_1"/>
    <property type="match status" value="1"/>
</dbReference>
<reference evidence="4 5" key="1">
    <citation type="submission" date="2018-11" db="EMBL/GenBank/DDBJ databases">
        <title>Sequencing the genomes of 1000 actinobacteria strains.</title>
        <authorList>
            <person name="Klenk H.-P."/>
        </authorList>
    </citation>
    <scope>NUCLEOTIDE SEQUENCE [LARGE SCALE GENOMIC DNA]</scope>
    <source>
        <strain evidence="4 5">DSM 9580</strain>
    </source>
</reference>
<keyword evidence="2" id="KW-0012">Acyltransferase</keyword>
<dbReference type="AlphaFoldDB" id="A0A3N2AUE3"/>
<feature type="domain" description="N-acetyltransferase" evidence="3">
    <location>
        <begin position="3"/>
        <end position="155"/>
    </location>
</feature>
<sequence>MTVTIEPADFGDPALVAFLQAHLDDLAPTAPPTSQHALDLAGLQRPGIRVWTARSTDAAVVGTVALAPVEAGHEELKSMRTDPARRGAGIGATMLRHAIGDARARGVGRISLETGSQPFFAPARALYAKHGFVECPPFGSYLPDPNSTFMTRSLEDQPAR</sequence>
<dbReference type="Gene3D" id="3.40.630.30">
    <property type="match status" value="1"/>
</dbReference>
<organism evidence="4 5">
    <name type="scientific">Agrococcus jenensis</name>
    <dbReference type="NCBI Taxonomy" id="46353"/>
    <lineage>
        <taxon>Bacteria</taxon>
        <taxon>Bacillati</taxon>
        <taxon>Actinomycetota</taxon>
        <taxon>Actinomycetes</taxon>
        <taxon>Micrococcales</taxon>
        <taxon>Microbacteriaceae</taxon>
        <taxon>Agrococcus</taxon>
    </lineage>
</organism>
<dbReference type="GO" id="GO:0016747">
    <property type="term" value="F:acyltransferase activity, transferring groups other than amino-acyl groups"/>
    <property type="evidence" value="ECO:0007669"/>
    <property type="project" value="InterPro"/>
</dbReference>
<evidence type="ECO:0000259" key="3">
    <source>
        <dbReference type="PROSITE" id="PS51186"/>
    </source>
</evidence>
<name>A0A3N2AUE3_9MICO</name>
<dbReference type="InterPro" id="IPR050832">
    <property type="entry name" value="Bact_Acetyltransf"/>
</dbReference>
<dbReference type="PROSITE" id="PS51186">
    <property type="entry name" value="GNAT"/>
    <property type="match status" value="1"/>
</dbReference>
<dbReference type="SUPFAM" id="SSF55729">
    <property type="entry name" value="Acyl-CoA N-acyltransferases (Nat)"/>
    <property type="match status" value="1"/>
</dbReference>
<dbReference type="Proteomes" id="UP000275456">
    <property type="component" value="Unassembled WGS sequence"/>
</dbReference>
<dbReference type="InterPro" id="IPR000182">
    <property type="entry name" value="GNAT_dom"/>
</dbReference>
<evidence type="ECO:0000313" key="4">
    <source>
        <dbReference type="EMBL" id="ROR66372.1"/>
    </source>
</evidence>
<evidence type="ECO:0000256" key="2">
    <source>
        <dbReference type="ARBA" id="ARBA00023315"/>
    </source>
</evidence>
<keyword evidence="1 4" id="KW-0808">Transferase</keyword>
<protein>
    <submittedName>
        <fullName evidence="4">Putative acetyltransferase</fullName>
    </submittedName>
</protein>
<comment type="caution">
    <text evidence="4">The sequence shown here is derived from an EMBL/GenBank/DDBJ whole genome shotgun (WGS) entry which is preliminary data.</text>
</comment>
<dbReference type="CDD" id="cd04301">
    <property type="entry name" value="NAT_SF"/>
    <property type="match status" value="1"/>
</dbReference>